<dbReference type="Proteomes" id="UP000824890">
    <property type="component" value="Unassembled WGS sequence"/>
</dbReference>
<sequence>PQHYLLLLYNPDLCSLKQKDMALSKPPPQHFSPFNNPNPHLETAASTLTFSTDSSRRIRRDVLLSVSGTIIPQLFLLDLKRSSSASAADLFSFLAPQPEPVRTVEMAKEGLRKNGENIKKIKEIMIENKRWKEGGTELRRTASNMKQDLYLIIQAKPPKDRPLLRSFYSSLFSTITKLDYAARDGDATKVMEIVFIDYVRRWVARIHDQPIDTFRVSISYPKTYLAVIKSLIAFAVKNLVLDFSNPAWRTFQDVNLDELVVEIPQSVYDLATLDSLKVGACKKFDSEKLSNLGKLKTMIPRSEHPHFLRPMEIKPIVLKTELHPREFNGIRLLLINFPNLETVTIDLLPPSPIATASSYAGIDPQTYWMQNISYECQRDILKAVIVKNFIGGAKELHIVKFFIRSGCEHLERAEIYMPFDLDNGRKVFAHAKSEMLQRSSNHLQVVVHNS</sequence>
<dbReference type="InterPro" id="IPR008797">
    <property type="entry name" value="PSII_PsbQ"/>
</dbReference>
<accession>A0ABQ8AX96</accession>
<comment type="caution">
    <text evidence="8">The sequence shown here is derived from an EMBL/GenBank/DDBJ whole genome shotgun (WGS) entry which is preliminary data.</text>
</comment>
<dbReference type="InterPro" id="IPR054099">
    <property type="entry name" value="PSII_PsbQ_pln"/>
</dbReference>
<evidence type="ECO:0000256" key="1">
    <source>
        <dbReference type="ARBA" id="ARBA00004622"/>
    </source>
</evidence>
<protein>
    <submittedName>
        <fullName evidence="8">Uncharacterized protein</fullName>
    </submittedName>
</protein>
<dbReference type="EMBL" id="JAGKQM010000012">
    <property type="protein sequence ID" value="KAH0897137.1"/>
    <property type="molecule type" value="Genomic_DNA"/>
</dbReference>
<evidence type="ECO:0000256" key="4">
    <source>
        <dbReference type="ARBA" id="ARBA00022946"/>
    </source>
</evidence>
<keyword evidence="3" id="KW-0934">Plastid</keyword>
<dbReference type="PANTHER" id="PTHR33399:SF6">
    <property type="entry name" value="PSBQ-LIKE PROTEIN 3, CHLOROPLASTIC"/>
    <property type="match status" value="1"/>
</dbReference>
<dbReference type="Gene3D" id="1.20.120.290">
    <property type="entry name" value="Oxygen-evolving enhancer protein 3 (PsbQ), four-helix up-down bundle"/>
    <property type="match status" value="1"/>
</dbReference>
<evidence type="ECO:0000256" key="7">
    <source>
        <dbReference type="ARBA" id="ARBA00035649"/>
    </source>
</evidence>
<evidence type="ECO:0000256" key="5">
    <source>
        <dbReference type="ARBA" id="ARBA00023078"/>
    </source>
</evidence>
<keyword evidence="5" id="KW-0793">Thylakoid</keyword>
<keyword evidence="4" id="KW-0809">Transit peptide</keyword>
<dbReference type="Pfam" id="PF05757">
    <property type="entry name" value="PsbQ"/>
    <property type="match status" value="1"/>
</dbReference>
<evidence type="ECO:0000256" key="2">
    <source>
        <dbReference type="ARBA" id="ARBA00022528"/>
    </source>
</evidence>
<name>A0ABQ8AX96_BRANA</name>
<evidence type="ECO:0000256" key="6">
    <source>
        <dbReference type="ARBA" id="ARBA00023136"/>
    </source>
</evidence>
<dbReference type="InterPro" id="IPR023222">
    <property type="entry name" value="PsbQ-like_dom_sf"/>
</dbReference>
<keyword evidence="2" id="KW-0150">Chloroplast</keyword>
<evidence type="ECO:0000313" key="9">
    <source>
        <dbReference type="Proteomes" id="UP000824890"/>
    </source>
</evidence>
<keyword evidence="9" id="KW-1185">Reference proteome</keyword>
<comment type="subcellular location">
    <subcellularLocation>
        <location evidence="1">Plastid</location>
        <location evidence="1">Chloroplast thylakoid membrane</location>
        <topology evidence="1">Peripheral membrane protein</topology>
        <orientation evidence="1">Lumenal side</orientation>
    </subcellularLocation>
</comment>
<dbReference type="PANTHER" id="PTHR33399">
    <property type="entry name" value="OXYGEN-EVOLVING ENHANCER PROTEIN 3-1, CHLOROPLASTIC"/>
    <property type="match status" value="1"/>
</dbReference>
<proteinExistence type="inferred from homology"/>
<gene>
    <name evidence="8" type="ORF">HID58_046705</name>
</gene>
<feature type="non-terminal residue" evidence="8">
    <location>
        <position position="1"/>
    </location>
</feature>
<evidence type="ECO:0000256" key="3">
    <source>
        <dbReference type="ARBA" id="ARBA00022640"/>
    </source>
</evidence>
<organism evidence="8 9">
    <name type="scientific">Brassica napus</name>
    <name type="common">Rape</name>
    <dbReference type="NCBI Taxonomy" id="3708"/>
    <lineage>
        <taxon>Eukaryota</taxon>
        <taxon>Viridiplantae</taxon>
        <taxon>Streptophyta</taxon>
        <taxon>Embryophyta</taxon>
        <taxon>Tracheophyta</taxon>
        <taxon>Spermatophyta</taxon>
        <taxon>Magnoliopsida</taxon>
        <taxon>eudicotyledons</taxon>
        <taxon>Gunneridae</taxon>
        <taxon>Pentapetalae</taxon>
        <taxon>rosids</taxon>
        <taxon>malvids</taxon>
        <taxon>Brassicales</taxon>
        <taxon>Brassicaceae</taxon>
        <taxon>Brassiceae</taxon>
        <taxon>Brassica</taxon>
    </lineage>
</organism>
<keyword evidence="6" id="KW-0472">Membrane</keyword>
<reference evidence="8 9" key="1">
    <citation type="submission" date="2021-05" db="EMBL/GenBank/DDBJ databases">
        <title>Genome Assembly of Synthetic Allotetraploid Brassica napus Reveals Homoeologous Exchanges between Subgenomes.</title>
        <authorList>
            <person name="Davis J.T."/>
        </authorList>
    </citation>
    <scope>NUCLEOTIDE SEQUENCE [LARGE SCALE GENOMIC DNA]</scope>
    <source>
        <strain evidence="9">cv. Da-Ae</strain>
        <tissue evidence="8">Seedling</tissue>
    </source>
</reference>
<dbReference type="SUPFAM" id="SSF101112">
    <property type="entry name" value="Oxygen-evolving enhancer protein 3"/>
    <property type="match status" value="1"/>
</dbReference>
<comment type="similarity">
    <text evidence="7">Belongs to the PsbQ family.</text>
</comment>
<evidence type="ECO:0000313" key="8">
    <source>
        <dbReference type="EMBL" id="KAH0897137.1"/>
    </source>
</evidence>